<feature type="compositionally biased region" description="Polar residues" evidence="4">
    <location>
        <begin position="1152"/>
        <end position="1164"/>
    </location>
</feature>
<feature type="region of interest" description="Disordered" evidence="4">
    <location>
        <begin position="655"/>
        <end position="675"/>
    </location>
</feature>
<feature type="compositionally biased region" description="Polar residues" evidence="4">
    <location>
        <begin position="1218"/>
        <end position="1236"/>
    </location>
</feature>
<dbReference type="GO" id="GO:0031490">
    <property type="term" value="F:chromatin DNA binding"/>
    <property type="evidence" value="ECO:0007669"/>
    <property type="project" value="TreeGrafter"/>
</dbReference>
<feature type="compositionally biased region" description="Polar residues" evidence="4">
    <location>
        <begin position="472"/>
        <end position="485"/>
    </location>
</feature>
<feature type="repeat" description="TPR" evidence="3">
    <location>
        <begin position="120"/>
        <end position="153"/>
    </location>
</feature>
<evidence type="ECO:0000256" key="2">
    <source>
        <dbReference type="ARBA" id="ARBA00023242"/>
    </source>
</evidence>
<feature type="region of interest" description="Disordered" evidence="4">
    <location>
        <begin position="44"/>
        <end position="67"/>
    </location>
</feature>
<feature type="region of interest" description="Disordered" evidence="4">
    <location>
        <begin position="1"/>
        <end position="27"/>
    </location>
</feature>
<dbReference type="InterPro" id="IPR011990">
    <property type="entry name" value="TPR-like_helical_dom_sf"/>
</dbReference>
<feature type="region of interest" description="Disordered" evidence="4">
    <location>
        <begin position="752"/>
        <end position="1565"/>
    </location>
</feature>
<comment type="caution">
    <text evidence="5">The sequence shown here is derived from an EMBL/GenBank/DDBJ whole genome shotgun (WGS) entry which is preliminary data.</text>
</comment>
<feature type="compositionally biased region" description="Basic and acidic residues" evidence="4">
    <location>
        <begin position="1367"/>
        <end position="1380"/>
    </location>
</feature>
<feature type="compositionally biased region" description="Polar residues" evidence="4">
    <location>
        <begin position="655"/>
        <end position="668"/>
    </location>
</feature>
<evidence type="ECO:0000313" key="5">
    <source>
        <dbReference type="EMBL" id="PVZ96898.1"/>
    </source>
</evidence>
<feature type="compositionally biased region" description="Basic and acidic residues" evidence="4">
    <location>
        <begin position="1492"/>
        <end position="1502"/>
    </location>
</feature>
<feature type="compositionally biased region" description="Polar residues" evidence="4">
    <location>
        <begin position="1542"/>
        <end position="1565"/>
    </location>
</feature>
<dbReference type="Pfam" id="PF13181">
    <property type="entry name" value="TPR_8"/>
    <property type="match status" value="1"/>
</dbReference>
<feature type="compositionally biased region" description="Low complexity" evidence="4">
    <location>
        <begin position="1441"/>
        <end position="1450"/>
    </location>
</feature>
<feature type="compositionally biased region" description="Polar residues" evidence="4">
    <location>
        <begin position="1519"/>
        <end position="1528"/>
    </location>
</feature>
<dbReference type="GO" id="GO:0005634">
    <property type="term" value="C:nucleus"/>
    <property type="evidence" value="ECO:0007669"/>
    <property type="project" value="UniProtKB-SubCell"/>
</dbReference>
<feature type="compositionally biased region" description="Basic and acidic residues" evidence="4">
    <location>
        <begin position="1128"/>
        <end position="1139"/>
    </location>
</feature>
<gene>
    <name evidence="5" type="ORF">BB558_007177</name>
</gene>
<accession>A0A2U1IVR6</accession>
<feature type="compositionally biased region" description="Polar residues" evidence="4">
    <location>
        <begin position="539"/>
        <end position="555"/>
    </location>
</feature>
<keyword evidence="6" id="KW-1185">Reference proteome</keyword>
<feature type="compositionally biased region" description="Polar residues" evidence="4">
    <location>
        <begin position="1055"/>
        <end position="1065"/>
    </location>
</feature>
<feature type="repeat" description="TPR" evidence="3">
    <location>
        <begin position="227"/>
        <end position="260"/>
    </location>
</feature>
<dbReference type="Pfam" id="PF14559">
    <property type="entry name" value="TPR_19"/>
    <property type="match status" value="1"/>
</dbReference>
<feature type="compositionally biased region" description="Polar residues" evidence="4">
    <location>
        <begin position="1084"/>
        <end position="1102"/>
    </location>
</feature>
<feature type="compositionally biased region" description="Acidic residues" evidence="4">
    <location>
        <begin position="1477"/>
        <end position="1491"/>
    </location>
</feature>
<organism evidence="5 6">
    <name type="scientific">Smittium angustum</name>
    <dbReference type="NCBI Taxonomy" id="133377"/>
    <lineage>
        <taxon>Eukaryota</taxon>
        <taxon>Fungi</taxon>
        <taxon>Fungi incertae sedis</taxon>
        <taxon>Zoopagomycota</taxon>
        <taxon>Kickxellomycotina</taxon>
        <taxon>Harpellomycetes</taxon>
        <taxon>Harpellales</taxon>
        <taxon>Legeriomycetaceae</taxon>
        <taxon>Smittium</taxon>
    </lineage>
</organism>
<evidence type="ECO:0000256" key="1">
    <source>
        <dbReference type="ARBA" id="ARBA00004123"/>
    </source>
</evidence>
<dbReference type="Pfam" id="PF13432">
    <property type="entry name" value="TPR_16"/>
    <property type="match status" value="1"/>
</dbReference>
<dbReference type="EMBL" id="MBFU01001094">
    <property type="protein sequence ID" value="PVZ96898.1"/>
    <property type="molecule type" value="Genomic_DNA"/>
</dbReference>
<feature type="compositionally biased region" description="Basic and acidic residues" evidence="4">
    <location>
        <begin position="966"/>
        <end position="989"/>
    </location>
</feature>
<feature type="repeat" description="TPR" evidence="3">
    <location>
        <begin position="264"/>
        <end position="297"/>
    </location>
</feature>
<feature type="repeat" description="TPR" evidence="3">
    <location>
        <begin position="190"/>
        <end position="223"/>
    </location>
</feature>
<feature type="compositionally biased region" description="Low complexity" evidence="4">
    <location>
        <begin position="1345"/>
        <end position="1358"/>
    </location>
</feature>
<feature type="compositionally biased region" description="Polar residues" evidence="4">
    <location>
        <begin position="616"/>
        <end position="640"/>
    </location>
</feature>
<evidence type="ECO:0000256" key="3">
    <source>
        <dbReference type="PROSITE-ProRule" id="PRU00339"/>
    </source>
</evidence>
<feature type="compositionally biased region" description="Polar residues" evidence="4">
    <location>
        <begin position="875"/>
        <end position="954"/>
    </location>
</feature>
<dbReference type="PANTHER" id="PTHR14017">
    <property type="entry name" value="LYSINE-SPECIFIC DEMETHYLASE"/>
    <property type="match status" value="1"/>
</dbReference>
<keyword evidence="3" id="KW-0802">TPR repeat</keyword>
<dbReference type="Gene3D" id="1.25.40.10">
    <property type="entry name" value="Tetratricopeptide repeat domain"/>
    <property type="match status" value="3"/>
</dbReference>
<feature type="repeat" description="TPR" evidence="3">
    <location>
        <begin position="336"/>
        <end position="369"/>
    </location>
</feature>
<feature type="compositionally biased region" description="Polar residues" evidence="4">
    <location>
        <begin position="1117"/>
        <end position="1127"/>
    </location>
</feature>
<feature type="compositionally biased region" description="Low complexity" evidence="4">
    <location>
        <begin position="1165"/>
        <end position="1189"/>
    </location>
</feature>
<feature type="compositionally biased region" description="Polar residues" evidence="4">
    <location>
        <begin position="825"/>
        <end position="867"/>
    </location>
</feature>
<feature type="region of interest" description="Disordered" evidence="4">
    <location>
        <begin position="453"/>
        <end position="640"/>
    </location>
</feature>
<name>A0A2U1IVR6_SMIAN</name>
<evidence type="ECO:0000313" key="6">
    <source>
        <dbReference type="Proteomes" id="UP000245591"/>
    </source>
</evidence>
<dbReference type="InterPro" id="IPR019734">
    <property type="entry name" value="TPR_rpt"/>
</dbReference>
<feature type="repeat" description="TPR" evidence="3">
    <location>
        <begin position="370"/>
        <end position="403"/>
    </location>
</feature>
<keyword evidence="2" id="KW-0539">Nucleus</keyword>
<dbReference type="Proteomes" id="UP000245591">
    <property type="component" value="Unassembled WGS sequence"/>
</dbReference>
<dbReference type="GO" id="GO:0010468">
    <property type="term" value="P:regulation of gene expression"/>
    <property type="evidence" value="ECO:0007669"/>
    <property type="project" value="TreeGrafter"/>
</dbReference>
<reference evidence="5 6" key="1">
    <citation type="journal article" date="2018" name="MBio">
        <title>Comparative Genomics Reveals the Core Gene Toolbox for the Fungus-Insect Symbiosis.</title>
        <authorList>
            <person name="Wang Y."/>
            <person name="Stata M."/>
            <person name="Wang W."/>
            <person name="Stajich J.E."/>
            <person name="White M.M."/>
            <person name="Moncalvo J.M."/>
        </authorList>
    </citation>
    <scope>NUCLEOTIDE SEQUENCE [LARGE SCALE GENOMIC DNA]</scope>
    <source>
        <strain evidence="5 6">AUS-126-30</strain>
    </source>
</reference>
<feature type="repeat" description="TPR" evidence="3">
    <location>
        <begin position="86"/>
        <end position="119"/>
    </location>
</feature>
<dbReference type="InterPro" id="IPR051630">
    <property type="entry name" value="Corepressor-Demethylase"/>
</dbReference>
<feature type="compositionally biased region" description="Low complexity" evidence="4">
    <location>
        <begin position="766"/>
        <end position="781"/>
    </location>
</feature>
<protein>
    <submittedName>
        <fullName evidence="5">Uncharacterized protein</fullName>
    </submittedName>
</protein>
<feature type="compositionally biased region" description="Polar residues" evidence="4">
    <location>
        <begin position="1412"/>
        <end position="1423"/>
    </location>
</feature>
<feature type="compositionally biased region" description="Basic and acidic residues" evidence="4">
    <location>
        <begin position="1451"/>
        <end position="1470"/>
    </location>
</feature>
<feature type="compositionally biased region" description="Polar residues" evidence="4">
    <location>
        <begin position="1025"/>
        <end position="1047"/>
    </location>
</feature>
<sequence>MNQGAIPRYNQMGYPDGPKQPTNPKQDVLASNPNVTPIHIQRSGPPIIESGTPPTSSIQGRHSARPVPLGRSSQMTPVQHLNFLNEQTWLKIGSISEQMGDYQKAIKAYENAPKHNPYSLPALQKMALLYRQLEEYEKAIETYLRIINIDATDGETWGALGHCYLMMNELQKAYHAYQQALCHLSDPKEPKLWYGIGILYDCYNSYENAEEAFTAVLKMDPNFEKATEIYFRLGIIYKFQHRYKESLYNFRYTLHNPPKPLTEGDIWFQIGNVHELQKDYASAHSAYERVLSDDPNHPKALLQLGILYMKSETEFYNPEAASKYLTKAAEIEKTDPFAWYVLGRCGMLLKQYNNAYDAYQQAVYCDAGNPIYWCSIGVLYYQINQYRDALDAYSRSIKLYPFSGEVWFNLGTLYESCNNQIQDAIDAYQRASEIDPKNRFIVERLVILKQVQDNRQPAASTAPPQPIDPSISDLQNQVNSSNSDPDGQVRVPGNLGHPPTSGNANPIYPPGSEHGRAHGDETNDQFIRNRKDSMRGPPQRNSEGVYTHYSNQPHQNEQEKRMGQGYTGPIRQSPIPMTRNMDPMQNSEGPYSRHNYPRESSIPGGNARSYGYNPNAPYNQPPGYSSQNRVPEQLPLSNSGPMNLNRHSQGNVQVPKQHSMYSPGNSYPTPRRGSIVRRNSPISISGEGGYPPDIGTPGSHNKQYKSQHRVVHSGVYTNPDQYPPSEHYGSNGPAMATYKSPVSDRYSLNGNMNTAVDKPNQINDPYRYGNPNSRSSNPRSGVYGSEIMDNGNPNIGYGRDSIKNPDAYNERGSNLTPGNGPISRGSRSNTINSVGTPYDNKQNYPSSINNVVNPTNSGIENTVNGTKSGYHPSITPLNSHQNKTYPPQTSEGYRGSSQYQNQEQPISTRSQLTNYDDGYNLQSPARPSANRNHPRSQSPVYGQGDSITVPQGQPSVEPHAYSNSQKNDEVYRGKIRQWEKPNGSREMDIQSHSSNAGERSLLGRAGSHEPKHLHSPSDPYHARNGSIQDVNTQQRLQSKSPQSVSKQNMRHYRNPSLTDTQNEGSPSYGKRSSHRSVSPLAGINVQSESTKISDSQDLGSTRSPREKQQHFLPPPQQTQNHYNISESKNSDKWSEKDGGSLRNQYGEPRGTPSLSNTRTPQQYKSSSFQPLPQSLQNSTSIKSTPSYSSNEEFDTKNPKSTPLSAAPKAAPIHLPVGQQKSASHTMNSNFGISGYSSPRIESPIENSDSEGNYDRSKPSPNVRYKKAQGDFLEKGGYNQHKEDGSDIESPKKLIPSKRHISSPDSKYEPLPDVSGDAESHRNPNSDSGSIKSDSNKPLYKRLCQDDNSPSQKNNQQQKRMQTDSEISEERQPRYKNHSDDETAYQQSIDQKDKFFKDPTPSTSPRYEKDKAQNSQNEPSQALGFSQGEKSSRGFPSNLMNSKSQKSPLLKSKNDKRYSDSHSKDKNKNVESKTGVEPGEEPEEGEVFDDEEITSKPSKEQTHSIKYGDSIENFRVMKTGNKSPRSASFSGLDKEQIPGGGQKTPSTEKLQDSPDSIGSYSRDSEN</sequence>
<dbReference type="PROSITE" id="PS50005">
    <property type="entry name" value="TPR"/>
    <property type="match status" value="8"/>
</dbReference>
<dbReference type="SUPFAM" id="SSF48452">
    <property type="entry name" value="TPR-like"/>
    <property type="match status" value="2"/>
</dbReference>
<feature type="compositionally biased region" description="Basic and acidic residues" evidence="4">
    <location>
        <begin position="1267"/>
        <end position="1291"/>
    </location>
</feature>
<evidence type="ECO:0000256" key="4">
    <source>
        <dbReference type="SAM" id="MobiDB-lite"/>
    </source>
</evidence>
<dbReference type="FunFam" id="1.25.40.10:FF:000403">
    <property type="entry name" value="General transcriptional repressor, putative"/>
    <property type="match status" value="1"/>
</dbReference>
<dbReference type="GO" id="GO:0000978">
    <property type="term" value="F:RNA polymerase II cis-regulatory region sequence-specific DNA binding"/>
    <property type="evidence" value="ECO:0007669"/>
    <property type="project" value="TreeGrafter"/>
</dbReference>
<proteinExistence type="predicted"/>
<dbReference type="PANTHER" id="PTHR14017:SF1">
    <property type="entry name" value="LD02225P"/>
    <property type="match status" value="1"/>
</dbReference>
<feature type="compositionally biased region" description="Basic and acidic residues" evidence="4">
    <location>
        <begin position="513"/>
        <end position="534"/>
    </location>
</feature>
<feature type="repeat" description="TPR" evidence="3">
    <location>
        <begin position="154"/>
        <end position="187"/>
    </location>
</feature>
<dbReference type="SMART" id="SM00028">
    <property type="entry name" value="TPR"/>
    <property type="match status" value="10"/>
</dbReference>
<comment type="subcellular location">
    <subcellularLocation>
        <location evidence="1">Nucleus</location>
    </subcellularLocation>
</comment>